<name>A0ABV9RVP5_9PSEU</name>
<comment type="caution">
    <text evidence="2">The sequence shown here is derived from an EMBL/GenBank/DDBJ whole genome shotgun (WGS) entry which is preliminary data.</text>
</comment>
<protein>
    <recommendedName>
        <fullName evidence="4">Secreted protein</fullName>
    </recommendedName>
</protein>
<sequence length="318" mass="33163">MRANPDQGSSPPPRELCRRDLLVRAGLLGAAVAAGGVWSAPAATADVPEALEPLLELVARPALNLLTQDTYGGLAAFGVPGPDRYSVAQGLTSPTPGGVAAGAPALLQHTLDFFLSWPDSYVHALTAAFTTGVSELPIPSSLLGGLLAPLEAVGATLDDVIRSALRNDRTLPISLTLALLMNVAATQVRPTAVVGPVAGSPFANLSHAEKAAAFQRIEQADPTLVGLIDAHAPEPLNEGASGLLRFAGGLLLTFCTFTAYTEFAVFDRGSGRAVRRPVGWDRSRYMPGRTVPADGWAEFLGYYQGRRAVETAPEFGAS</sequence>
<evidence type="ECO:0000313" key="2">
    <source>
        <dbReference type="EMBL" id="MFC4852739.1"/>
    </source>
</evidence>
<feature type="transmembrane region" description="Helical" evidence="1">
    <location>
        <begin position="21"/>
        <end position="40"/>
    </location>
</feature>
<evidence type="ECO:0000256" key="1">
    <source>
        <dbReference type="SAM" id="Phobius"/>
    </source>
</evidence>
<keyword evidence="1" id="KW-1133">Transmembrane helix</keyword>
<dbReference type="RefSeq" id="WP_378054694.1">
    <property type="nucleotide sequence ID" value="NZ_JBHSIS010000002.1"/>
</dbReference>
<keyword evidence="3" id="KW-1185">Reference proteome</keyword>
<keyword evidence="1" id="KW-0812">Transmembrane</keyword>
<organism evidence="2 3">
    <name type="scientific">Actinophytocola glycyrrhizae</name>
    <dbReference type="NCBI Taxonomy" id="2044873"/>
    <lineage>
        <taxon>Bacteria</taxon>
        <taxon>Bacillati</taxon>
        <taxon>Actinomycetota</taxon>
        <taxon>Actinomycetes</taxon>
        <taxon>Pseudonocardiales</taxon>
        <taxon>Pseudonocardiaceae</taxon>
    </lineage>
</organism>
<reference evidence="3" key="1">
    <citation type="journal article" date="2019" name="Int. J. Syst. Evol. Microbiol.">
        <title>The Global Catalogue of Microorganisms (GCM) 10K type strain sequencing project: providing services to taxonomists for standard genome sequencing and annotation.</title>
        <authorList>
            <consortium name="The Broad Institute Genomics Platform"/>
            <consortium name="The Broad Institute Genome Sequencing Center for Infectious Disease"/>
            <person name="Wu L."/>
            <person name="Ma J."/>
        </authorList>
    </citation>
    <scope>NUCLEOTIDE SEQUENCE [LARGE SCALE GENOMIC DNA]</scope>
    <source>
        <strain evidence="3">ZS-22-S1</strain>
    </source>
</reference>
<accession>A0ABV9RVP5</accession>
<dbReference type="EMBL" id="JBHSIS010000002">
    <property type="protein sequence ID" value="MFC4852739.1"/>
    <property type="molecule type" value="Genomic_DNA"/>
</dbReference>
<gene>
    <name evidence="2" type="ORF">ACFPCV_04420</name>
</gene>
<evidence type="ECO:0000313" key="3">
    <source>
        <dbReference type="Proteomes" id="UP001595859"/>
    </source>
</evidence>
<dbReference type="PROSITE" id="PS51318">
    <property type="entry name" value="TAT"/>
    <property type="match status" value="1"/>
</dbReference>
<evidence type="ECO:0008006" key="4">
    <source>
        <dbReference type="Google" id="ProtNLM"/>
    </source>
</evidence>
<proteinExistence type="predicted"/>
<dbReference type="InterPro" id="IPR006311">
    <property type="entry name" value="TAT_signal"/>
</dbReference>
<dbReference type="Proteomes" id="UP001595859">
    <property type="component" value="Unassembled WGS sequence"/>
</dbReference>
<keyword evidence="1" id="KW-0472">Membrane</keyword>